<dbReference type="InterPro" id="IPR022973">
    <property type="entry name" value="Ribosomal_uL10_bac"/>
</dbReference>
<dbReference type="Gene3D" id="3.30.70.1730">
    <property type="match status" value="1"/>
</dbReference>
<dbReference type="InterPro" id="IPR043141">
    <property type="entry name" value="Ribosomal_uL10-like_sf"/>
</dbReference>
<dbReference type="PANTHER" id="PTHR11560">
    <property type="entry name" value="39S RIBOSOMAL PROTEIN L10, MITOCHONDRIAL"/>
    <property type="match status" value="1"/>
</dbReference>
<dbReference type="InterPro" id="IPR047865">
    <property type="entry name" value="Ribosomal_uL10_bac_type"/>
</dbReference>
<dbReference type="GO" id="GO:1990904">
    <property type="term" value="C:ribonucleoprotein complex"/>
    <property type="evidence" value="ECO:0007669"/>
    <property type="project" value="UniProtKB-KW"/>
</dbReference>
<dbReference type="HAMAP" id="MF_00362">
    <property type="entry name" value="Ribosomal_uL10"/>
    <property type="match status" value="1"/>
</dbReference>
<evidence type="ECO:0000256" key="4">
    <source>
        <dbReference type="ARBA" id="ARBA00035202"/>
    </source>
</evidence>
<keyword evidence="5" id="KW-0699">rRNA-binding</keyword>
<comment type="subunit">
    <text evidence="5">Part of the ribosomal stalk of the 50S ribosomal subunit. The N-terminus interacts with L11 and the large rRNA to form the base of the stalk. The C-terminus forms an elongated spine to which L12 dimers bind in a sequential fashion forming a multimeric L10(L12)X complex.</text>
</comment>
<dbReference type="CDD" id="cd05797">
    <property type="entry name" value="Ribosomal_L10"/>
    <property type="match status" value="1"/>
</dbReference>
<dbReference type="Proteomes" id="UP000178656">
    <property type="component" value="Unassembled WGS sequence"/>
</dbReference>
<comment type="similarity">
    <text evidence="1 5">Belongs to the universal ribosomal protein uL10 family.</text>
</comment>
<dbReference type="AlphaFoldDB" id="A0A1F5TEW8"/>
<dbReference type="GO" id="GO:0005840">
    <property type="term" value="C:ribosome"/>
    <property type="evidence" value="ECO:0007669"/>
    <property type="project" value="UniProtKB-KW"/>
</dbReference>
<dbReference type="Gene3D" id="6.10.250.290">
    <property type="match status" value="1"/>
</dbReference>
<proteinExistence type="inferred from homology"/>
<name>A0A1F5TEW8_9BACT</name>
<protein>
    <recommendedName>
        <fullName evidence="4 5">Large ribosomal subunit protein uL10</fullName>
    </recommendedName>
</protein>
<evidence type="ECO:0000256" key="5">
    <source>
        <dbReference type="HAMAP-Rule" id="MF_00362"/>
    </source>
</evidence>
<keyword evidence="2 5" id="KW-0689">Ribosomal protein</keyword>
<dbReference type="NCBIfam" id="NF000955">
    <property type="entry name" value="PRK00099.1-1"/>
    <property type="match status" value="1"/>
</dbReference>
<evidence type="ECO:0000313" key="6">
    <source>
        <dbReference type="EMBL" id="OGF37467.1"/>
    </source>
</evidence>
<gene>
    <name evidence="5" type="primary">rplJ</name>
    <name evidence="6" type="ORF">A2482_05045</name>
</gene>
<accession>A0A1F5TEW8</accession>
<evidence type="ECO:0000313" key="7">
    <source>
        <dbReference type="Proteomes" id="UP000178656"/>
    </source>
</evidence>
<dbReference type="GO" id="GO:0006412">
    <property type="term" value="P:translation"/>
    <property type="evidence" value="ECO:0007669"/>
    <property type="project" value="UniProtKB-UniRule"/>
</dbReference>
<keyword evidence="5" id="KW-0694">RNA-binding</keyword>
<dbReference type="GO" id="GO:0070180">
    <property type="term" value="F:large ribosomal subunit rRNA binding"/>
    <property type="evidence" value="ECO:0007669"/>
    <property type="project" value="UniProtKB-UniRule"/>
</dbReference>
<comment type="caution">
    <text evidence="6">The sequence shown here is derived from an EMBL/GenBank/DDBJ whole genome shotgun (WGS) entry which is preliminary data.</text>
</comment>
<organism evidence="6 7">
    <name type="scientific">Candidatus Falkowbacteria bacterium RIFOXYC2_FULL_48_21</name>
    <dbReference type="NCBI Taxonomy" id="1798005"/>
    <lineage>
        <taxon>Bacteria</taxon>
        <taxon>Candidatus Falkowiibacteriota</taxon>
    </lineage>
</organism>
<evidence type="ECO:0000256" key="2">
    <source>
        <dbReference type="ARBA" id="ARBA00022980"/>
    </source>
</evidence>
<evidence type="ECO:0000256" key="1">
    <source>
        <dbReference type="ARBA" id="ARBA00008889"/>
    </source>
</evidence>
<dbReference type="Pfam" id="PF00466">
    <property type="entry name" value="Ribosomal_L10"/>
    <property type="match status" value="1"/>
</dbReference>
<sequence>MAKSKQQKSEAVQELQAKLKGAKSVIIASQDGLTVNAGRELRRACIAQNVGFTSVKKTLLKKVLHELGFKTADVAAMAGSLAVAISAEDEVAPAKILKDFAKKHEQVAFRGGIVNGLVITAEAVKGLADLPSKLELLAKMVGSMQAPISGFVRVLSGNLRGLVTVLSAIKDKKQ</sequence>
<dbReference type="SUPFAM" id="SSF160369">
    <property type="entry name" value="Ribosomal protein L10-like"/>
    <property type="match status" value="1"/>
</dbReference>
<comment type="function">
    <text evidence="5">Forms part of the ribosomal stalk, playing a central role in the interaction of the ribosome with GTP-bound translation factors.</text>
</comment>
<keyword evidence="3 5" id="KW-0687">Ribonucleoprotein</keyword>
<dbReference type="EMBL" id="MFGM01000021">
    <property type="protein sequence ID" value="OGF37467.1"/>
    <property type="molecule type" value="Genomic_DNA"/>
</dbReference>
<evidence type="ECO:0000256" key="3">
    <source>
        <dbReference type="ARBA" id="ARBA00023274"/>
    </source>
</evidence>
<reference evidence="6 7" key="1">
    <citation type="journal article" date="2016" name="Nat. Commun.">
        <title>Thousands of microbial genomes shed light on interconnected biogeochemical processes in an aquifer system.</title>
        <authorList>
            <person name="Anantharaman K."/>
            <person name="Brown C.T."/>
            <person name="Hug L.A."/>
            <person name="Sharon I."/>
            <person name="Castelle C.J."/>
            <person name="Probst A.J."/>
            <person name="Thomas B.C."/>
            <person name="Singh A."/>
            <person name="Wilkins M.J."/>
            <person name="Karaoz U."/>
            <person name="Brodie E.L."/>
            <person name="Williams K.H."/>
            <person name="Hubbard S.S."/>
            <person name="Banfield J.F."/>
        </authorList>
    </citation>
    <scope>NUCLEOTIDE SEQUENCE [LARGE SCALE GENOMIC DNA]</scope>
</reference>
<dbReference type="InterPro" id="IPR001790">
    <property type="entry name" value="Ribosomal_uL10"/>
</dbReference>